<dbReference type="PANTHER" id="PTHR43433:SF5">
    <property type="entry name" value="AB HYDROLASE-1 DOMAIN-CONTAINING PROTEIN"/>
    <property type="match status" value="1"/>
</dbReference>
<dbReference type="InterPro" id="IPR029058">
    <property type="entry name" value="AB_hydrolase_fold"/>
</dbReference>
<dbReference type="Gene3D" id="3.40.50.1820">
    <property type="entry name" value="alpha/beta hydrolase"/>
    <property type="match status" value="1"/>
</dbReference>
<feature type="domain" description="AB hydrolase-1" evidence="1">
    <location>
        <begin position="48"/>
        <end position="287"/>
    </location>
</feature>
<comment type="caution">
    <text evidence="2">The sequence shown here is derived from an EMBL/GenBank/DDBJ whole genome shotgun (WGS) entry which is preliminary data.</text>
</comment>
<gene>
    <name evidence="2" type="ORF">CcCBS67573_g02774</name>
</gene>
<reference evidence="2 3" key="1">
    <citation type="journal article" date="2019" name="Sci. Rep.">
        <title>Comparative genomics of chytrid fungi reveal insights into the obligate biotrophic and pathogenic lifestyle of Synchytrium endobioticum.</title>
        <authorList>
            <person name="van de Vossenberg B.T.L.H."/>
            <person name="Warris S."/>
            <person name="Nguyen H.D.T."/>
            <person name="van Gent-Pelzer M.P.E."/>
            <person name="Joly D.L."/>
            <person name="van de Geest H.C."/>
            <person name="Bonants P.J.M."/>
            <person name="Smith D.S."/>
            <person name="Levesque C.A."/>
            <person name="van der Lee T.A.J."/>
        </authorList>
    </citation>
    <scope>NUCLEOTIDE SEQUENCE [LARGE SCALE GENOMIC DNA]</scope>
    <source>
        <strain evidence="2 3">CBS 675.73</strain>
    </source>
</reference>
<keyword evidence="3" id="KW-1185">Reference proteome</keyword>
<protein>
    <recommendedName>
        <fullName evidence="1">AB hydrolase-1 domain-containing protein</fullName>
    </recommendedName>
</protein>
<dbReference type="AlphaFoldDB" id="A0A507FKM1"/>
<dbReference type="InterPro" id="IPR050471">
    <property type="entry name" value="AB_hydrolase"/>
</dbReference>
<dbReference type="EMBL" id="QEAP01000062">
    <property type="protein sequence ID" value="TPX75978.1"/>
    <property type="molecule type" value="Genomic_DNA"/>
</dbReference>
<dbReference type="InterPro" id="IPR000073">
    <property type="entry name" value="AB_hydrolase_1"/>
</dbReference>
<dbReference type="STRING" id="246404.A0A507FKM1"/>
<proteinExistence type="predicted"/>
<accession>A0A507FKM1</accession>
<dbReference type="Proteomes" id="UP000320333">
    <property type="component" value="Unassembled WGS sequence"/>
</dbReference>
<organism evidence="2 3">
    <name type="scientific">Chytriomyces confervae</name>
    <dbReference type="NCBI Taxonomy" id="246404"/>
    <lineage>
        <taxon>Eukaryota</taxon>
        <taxon>Fungi</taxon>
        <taxon>Fungi incertae sedis</taxon>
        <taxon>Chytridiomycota</taxon>
        <taxon>Chytridiomycota incertae sedis</taxon>
        <taxon>Chytridiomycetes</taxon>
        <taxon>Chytridiales</taxon>
        <taxon>Chytriomycetaceae</taxon>
        <taxon>Chytriomyces</taxon>
    </lineage>
</organism>
<evidence type="ECO:0000313" key="3">
    <source>
        <dbReference type="Proteomes" id="UP000320333"/>
    </source>
</evidence>
<dbReference type="Pfam" id="PF00561">
    <property type="entry name" value="Abhydrolase_1"/>
    <property type="match status" value="1"/>
</dbReference>
<name>A0A507FKM1_9FUNG</name>
<dbReference type="SUPFAM" id="SSF53474">
    <property type="entry name" value="alpha/beta-Hydrolases"/>
    <property type="match status" value="1"/>
</dbReference>
<dbReference type="OrthoDB" id="19657at2759"/>
<sequence length="318" mass="34773">MTNAVETESKPSATAAPADGAYAYVGSSRLKSPIKLWHRIHGSGPIKVIFIMGLNITHQSWDYQYNYFGSLPEFSCLVFDNRGVGFSDAPPGRYTTKEMAKDTLELLDHVNWKSKVHVVGISMGGMVSLELSLLAPNRLASLTLTSTHAGDLIPPLGAIVQVPKLMLTKDPHVKIAGLRDLIFPPHWQNKPSDVVEGKTNKEVITDVLIRRAVATPLQTPGGAIGQLLAVISHRVGPARLQGIVDSQIPVLVCTGTWDNLVNPQNSKYLAKMLQPRVYRVFEGAGHALTTEFSLEYNAMLKSFIEDVENGRDVSSPRL</sequence>
<evidence type="ECO:0000313" key="2">
    <source>
        <dbReference type="EMBL" id="TPX75978.1"/>
    </source>
</evidence>
<dbReference type="PANTHER" id="PTHR43433">
    <property type="entry name" value="HYDROLASE, ALPHA/BETA FOLD FAMILY PROTEIN"/>
    <property type="match status" value="1"/>
</dbReference>
<evidence type="ECO:0000259" key="1">
    <source>
        <dbReference type="Pfam" id="PF00561"/>
    </source>
</evidence>